<dbReference type="AlphaFoldDB" id="A0A9D1EUW0"/>
<dbReference type="Proteomes" id="UP000823935">
    <property type="component" value="Unassembled WGS sequence"/>
</dbReference>
<proteinExistence type="predicted"/>
<protein>
    <submittedName>
        <fullName evidence="1">DUF3783 domain-containing protein</fullName>
    </submittedName>
</protein>
<gene>
    <name evidence="1" type="ORF">IAB44_12665</name>
</gene>
<dbReference type="Pfam" id="PF12646">
    <property type="entry name" value="DUF3783"/>
    <property type="match status" value="1"/>
</dbReference>
<reference evidence="1" key="2">
    <citation type="journal article" date="2021" name="PeerJ">
        <title>Extensive microbial diversity within the chicken gut microbiome revealed by metagenomics and culture.</title>
        <authorList>
            <person name="Gilroy R."/>
            <person name="Ravi A."/>
            <person name="Getino M."/>
            <person name="Pursley I."/>
            <person name="Horton D.L."/>
            <person name="Alikhan N.F."/>
            <person name="Baker D."/>
            <person name="Gharbi K."/>
            <person name="Hall N."/>
            <person name="Watson M."/>
            <person name="Adriaenssens E.M."/>
            <person name="Foster-Nyarko E."/>
            <person name="Jarju S."/>
            <person name="Secka A."/>
            <person name="Antonio M."/>
            <person name="Oren A."/>
            <person name="Chaudhuri R.R."/>
            <person name="La Ragione R."/>
            <person name="Hildebrand F."/>
            <person name="Pallen M.J."/>
        </authorList>
    </citation>
    <scope>NUCLEOTIDE SEQUENCE</scope>
    <source>
        <strain evidence="1">CHK190-19873</strain>
    </source>
</reference>
<name>A0A9D1EUW0_9FIRM</name>
<evidence type="ECO:0000313" key="2">
    <source>
        <dbReference type="Proteomes" id="UP000823935"/>
    </source>
</evidence>
<organism evidence="1 2">
    <name type="scientific">Candidatus Limivivens intestinipullorum</name>
    <dbReference type="NCBI Taxonomy" id="2840858"/>
    <lineage>
        <taxon>Bacteria</taxon>
        <taxon>Bacillati</taxon>
        <taxon>Bacillota</taxon>
        <taxon>Clostridia</taxon>
        <taxon>Lachnospirales</taxon>
        <taxon>Lachnospiraceae</taxon>
        <taxon>Lachnospiraceae incertae sedis</taxon>
        <taxon>Candidatus Limivivens</taxon>
    </lineage>
</organism>
<dbReference type="InterPro" id="IPR016621">
    <property type="entry name" value="UCP014543"/>
</dbReference>
<evidence type="ECO:0000313" key="1">
    <source>
        <dbReference type="EMBL" id="HIS32378.1"/>
    </source>
</evidence>
<sequence length="125" mass="13848">MPASKVLLSYNLDKHSLRRLDKLAASLSIRLKPVLSSQYGLPLGVLCGISGIPIQKKPVQAEILTEPMLVFSGLDADTLDLFLEQYQKAALPPVARKAILTPDNVFWDSCALYEELSKEHRAMNL</sequence>
<accession>A0A9D1EUW0</accession>
<reference evidence="1" key="1">
    <citation type="submission" date="2020-10" db="EMBL/GenBank/DDBJ databases">
        <authorList>
            <person name="Gilroy R."/>
        </authorList>
    </citation>
    <scope>NUCLEOTIDE SEQUENCE</scope>
    <source>
        <strain evidence="1">CHK190-19873</strain>
    </source>
</reference>
<dbReference type="EMBL" id="DVIQ01000077">
    <property type="protein sequence ID" value="HIS32378.1"/>
    <property type="molecule type" value="Genomic_DNA"/>
</dbReference>
<comment type="caution">
    <text evidence="1">The sequence shown here is derived from an EMBL/GenBank/DDBJ whole genome shotgun (WGS) entry which is preliminary data.</text>
</comment>